<dbReference type="Pfam" id="PF00583">
    <property type="entry name" value="Acetyltransf_1"/>
    <property type="match status" value="1"/>
</dbReference>
<dbReference type="PROSITE" id="PS51186">
    <property type="entry name" value="GNAT"/>
    <property type="match status" value="1"/>
</dbReference>
<gene>
    <name evidence="2" type="ORF">SAMN05421508_107214</name>
</gene>
<dbReference type="InterPro" id="IPR016181">
    <property type="entry name" value="Acyl_CoA_acyltransferase"/>
</dbReference>
<evidence type="ECO:0000313" key="2">
    <source>
        <dbReference type="EMBL" id="SOD98144.1"/>
    </source>
</evidence>
<dbReference type="SUPFAM" id="SSF55729">
    <property type="entry name" value="Acyl-CoA N-acyltransferases (Nat)"/>
    <property type="match status" value="1"/>
</dbReference>
<dbReference type="RefSeq" id="WP_097280310.1">
    <property type="nucleotide sequence ID" value="NZ_OCNJ01000007.1"/>
</dbReference>
<sequence>MIRRLARALLGDYQVFVVLAVDCAGAAPPDGAAADHLGVYSTPEAPAAGSGYAGPDAIGFEWREDGRRLAWCWVWYGERYRRDRNFWPLGPAEAKLISLETRAEARGRGIAPQLVAFARHEMARRGFDRLYARVWHSNRASLRAFAKAGWRRHAVVVEVTPLGRRLRLVLPAGFGRRTRRASPASPVADAAGADVS</sequence>
<name>A0A286GT44_9PROT</name>
<keyword evidence="3" id="KW-1185">Reference proteome</keyword>
<feature type="domain" description="N-acetyltransferase" evidence="1">
    <location>
        <begin position="1"/>
        <end position="171"/>
    </location>
</feature>
<keyword evidence="2" id="KW-0808">Transferase</keyword>
<organism evidence="2 3">
    <name type="scientific">Caenispirillum bisanense</name>
    <dbReference type="NCBI Taxonomy" id="414052"/>
    <lineage>
        <taxon>Bacteria</taxon>
        <taxon>Pseudomonadati</taxon>
        <taxon>Pseudomonadota</taxon>
        <taxon>Alphaproteobacteria</taxon>
        <taxon>Rhodospirillales</taxon>
        <taxon>Novispirillaceae</taxon>
        <taxon>Caenispirillum</taxon>
    </lineage>
</organism>
<dbReference type="EMBL" id="OCNJ01000007">
    <property type="protein sequence ID" value="SOD98144.1"/>
    <property type="molecule type" value="Genomic_DNA"/>
</dbReference>
<protein>
    <submittedName>
        <fullName evidence="2">Acetyltransferase (GNAT) family protein</fullName>
    </submittedName>
</protein>
<dbReference type="AlphaFoldDB" id="A0A286GT44"/>
<dbReference type="InterPro" id="IPR000182">
    <property type="entry name" value="GNAT_dom"/>
</dbReference>
<dbReference type="GO" id="GO:0016747">
    <property type="term" value="F:acyltransferase activity, transferring groups other than amino-acyl groups"/>
    <property type="evidence" value="ECO:0007669"/>
    <property type="project" value="InterPro"/>
</dbReference>
<proteinExistence type="predicted"/>
<dbReference type="Gene3D" id="3.40.630.30">
    <property type="match status" value="1"/>
</dbReference>
<accession>A0A286GT44</accession>
<dbReference type="OrthoDB" id="9801656at2"/>
<evidence type="ECO:0000259" key="1">
    <source>
        <dbReference type="PROSITE" id="PS51186"/>
    </source>
</evidence>
<reference evidence="3" key="1">
    <citation type="submission" date="2017-09" db="EMBL/GenBank/DDBJ databases">
        <authorList>
            <person name="Varghese N."/>
            <person name="Submissions S."/>
        </authorList>
    </citation>
    <scope>NUCLEOTIDE SEQUENCE [LARGE SCALE GENOMIC DNA]</scope>
    <source>
        <strain evidence="3">USBA 140</strain>
    </source>
</reference>
<evidence type="ECO:0000313" key="3">
    <source>
        <dbReference type="Proteomes" id="UP000219621"/>
    </source>
</evidence>
<dbReference type="Proteomes" id="UP000219621">
    <property type="component" value="Unassembled WGS sequence"/>
</dbReference>